<accession>A0AAE0MNI4</accession>
<proteinExistence type="predicted"/>
<feature type="compositionally biased region" description="Polar residues" evidence="1">
    <location>
        <begin position="191"/>
        <end position="206"/>
    </location>
</feature>
<gene>
    <name evidence="2" type="ORF">B0H65DRAFT_551853</name>
</gene>
<evidence type="ECO:0000313" key="2">
    <source>
        <dbReference type="EMBL" id="KAK3339108.1"/>
    </source>
</evidence>
<keyword evidence="3" id="KW-1185">Reference proteome</keyword>
<feature type="compositionally biased region" description="Basic and acidic residues" evidence="1">
    <location>
        <begin position="215"/>
        <end position="237"/>
    </location>
</feature>
<dbReference type="AlphaFoldDB" id="A0AAE0MNI4"/>
<dbReference type="Proteomes" id="UP001278500">
    <property type="component" value="Unassembled WGS sequence"/>
</dbReference>
<evidence type="ECO:0000256" key="1">
    <source>
        <dbReference type="SAM" id="MobiDB-lite"/>
    </source>
</evidence>
<dbReference type="EMBL" id="JAUEPP010000007">
    <property type="protein sequence ID" value="KAK3339108.1"/>
    <property type="molecule type" value="Genomic_DNA"/>
</dbReference>
<dbReference type="RefSeq" id="XP_062678468.1">
    <property type="nucleotide sequence ID" value="XM_062829850.1"/>
</dbReference>
<reference evidence="2" key="2">
    <citation type="submission" date="2023-06" db="EMBL/GenBank/DDBJ databases">
        <authorList>
            <consortium name="Lawrence Berkeley National Laboratory"/>
            <person name="Haridas S."/>
            <person name="Hensen N."/>
            <person name="Bonometti L."/>
            <person name="Westerberg I."/>
            <person name="Brannstrom I.O."/>
            <person name="Guillou S."/>
            <person name="Cros-Aarteil S."/>
            <person name="Calhoun S."/>
            <person name="Kuo A."/>
            <person name="Mondo S."/>
            <person name="Pangilinan J."/>
            <person name="Riley R."/>
            <person name="Labutti K."/>
            <person name="Andreopoulos B."/>
            <person name="Lipzen A."/>
            <person name="Chen C."/>
            <person name="Yanf M."/>
            <person name="Daum C."/>
            <person name="Ng V."/>
            <person name="Clum A."/>
            <person name="Steindorff A."/>
            <person name="Ohm R."/>
            <person name="Martin F."/>
            <person name="Silar P."/>
            <person name="Natvig D."/>
            <person name="Lalanne C."/>
            <person name="Gautier V."/>
            <person name="Ament-Velasquez S.L."/>
            <person name="Kruys A."/>
            <person name="Hutchinson M.I."/>
            <person name="Powell A.J."/>
            <person name="Barry K."/>
            <person name="Miller A.N."/>
            <person name="Grigoriev I.V."/>
            <person name="Debuchy R."/>
            <person name="Gladieux P."/>
            <person name="Thoren M.H."/>
            <person name="Johannesson H."/>
        </authorList>
    </citation>
    <scope>NUCLEOTIDE SEQUENCE</scope>
    <source>
        <strain evidence="2">CBS 560.94</strain>
    </source>
</reference>
<name>A0AAE0MNI4_9PEZI</name>
<feature type="region of interest" description="Disordered" evidence="1">
    <location>
        <begin position="1"/>
        <end position="20"/>
    </location>
</feature>
<feature type="region of interest" description="Disordered" evidence="1">
    <location>
        <begin position="184"/>
        <end position="274"/>
    </location>
</feature>
<evidence type="ECO:0000313" key="3">
    <source>
        <dbReference type="Proteomes" id="UP001278500"/>
    </source>
</evidence>
<organism evidence="2 3">
    <name type="scientific">Neurospora tetraspora</name>
    <dbReference type="NCBI Taxonomy" id="94610"/>
    <lineage>
        <taxon>Eukaryota</taxon>
        <taxon>Fungi</taxon>
        <taxon>Dikarya</taxon>
        <taxon>Ascomycota</taxon>
        <taxon>Pezizomycotina</taxon>
        <taxon>Sordariomycetes</taxon>
        <taxon>Sordariomycetidae</taxon>
        <taxon>Sordariales</taxon>
        <taxon>Sordariaceae</taxon>
        <taxon>Neurospora</taxon>
    </lineage>
</organism>
<sequence>MNLNDDKYGSQAGKQLRQHTDQQVNILSDQKKYNKAFAYFASSLIPPNTKDTMIRRELEKIPEDLNKLLHSIWSRILNPSDVNTDDVKEMLRVLVLIKEPVTLEELAILTGFAIDDVKNLLHKCNLLLKVEDGKVIFVLENQVKEHLMDRRMALLQFGDHELKWQHGVLAWRCYVHLVETFKSQKEETDARQGSTPEITIGDSSSGRHGPVAAPIEHEDTREGDILTPDHSDSHEIDGGNGSHNGQDGLSTEAPPPKETNPYNLDLAKLLEYPD</sequence>
<reference evidence="2" key="1">
    <citation type="journal article" date="2023" name="Mol. Phylogenet. Evol.">
        <title>Genome-scale phylogeny and comparative genomics of the fungal order Sordariales.</title>
        <authorList>
            <person name="Hensen N."/>
            <person name="Bonometti L."/>
            <person name="Westerberg I."/>
            <person name="Brannstrom I.O."/>
            <person name="Guillou S."/>
            <person name="Cros-Aarteil S."/>
            <person name="Calhoun S."/>
            <person name="Haridas S."/>
            <person name="Kuo A."/>
            <person name="Mondo S."/>
            <person name="Pangilinan J."/>
            <person name="Riley R."/>
            <person name="LaButti K."/>
            <person name="Andreopoulos B."/>
            <person name="Lipzen A."/>
            <person name="Chen C."/>
            <person name="Yan M."/>
            <person name="Daum C."/>
            <person name="Ng V."/>
            <person name="Clum A."/>
            <person name="Steindorff A."/>
            <person name="Ohm R.A."/>
            <person name="Martin F."/>
            <person name="Silar P."/>
            <person name="Natvig D.O."/>
            <person name="Lalanne C."/>
            <person name="Gautier V."/>
            <person name="Ament-Velasquez S.L."/>
            <person name="Kruys A."/>
            <person name="Hutchinson M.I."/>
            <person name="Powell A.J."/>
            <person name="Barry K."/>
            <person name="Miller A.N."/>
            <person name="Grigoriev I.V."/>
            <person name="Debuchy R."/>
            <person name="Gladieux P."/>
            <person name="Hiltunen Thoren M."/>
            <person name="Johannesson H."/>
        </authorList>
    </citation>
    <scope>NUCLEOTIDE SEQUENCE</scope>
    <source>
        <strain evidence="2">CBS 560.94</strain>
    </source>
</reference>
<protein>
    <submittedName>
        <fullName evidence="2">Uncharacterized protein</fullName>
    </submittedName>
</protein>
<dbReference type="GeneID" id="87867004"/>
<comment type="caution">
    <text evidence="2">The sequence shown here is derived from an EMBL/GenBank/DDBJ whole genome shotgun (WGS) entry which is preliminary data.</text>
</comment>